<feature type="domain" description="FAD dependent oxidoreductase" evidence="2">
    <location>
        <begin position="7"/>
        <end position="401"/>
    </location>
</feature>
<proteinExistence type="predicted"/>
<comment type="caution">
    <text evidence="3">The sequence shown here is derived from an EMBL/GenBank/DDBJ whole genome shotgun (WGS) entry which is preliminary data.</text>
</comment>
<dbReference type="OrthoDB" id="9805337at2"/>
<dbReference type="InterPro" id="IPR036188">
    <property type="entry name" value="FAD/NAD-bd_sf"/>
</dbReference>
<dbReference type="PATRIC" id="fig|43658.5.peg.444"/>
<dbReference type="SUPFAM" id="SSF51905">
    <property type="entry name" value="FAD/NAD(P)-binding domain"/>
    <property type="match status" value="1"/>
</dbReference>
<dbReference type="GO" id="GO:0005737">
    <property type="term" value="C:cytoplasm"/>
    <property type="evidence" value="ECO:0007669"/>
    <property type="project" value="TreeGrafter"/>
</dbReference>
<dbReference type="Pfam" id="PF01266">
    <property type="entry name" value="DAO"/>
    <property type="match status" value="1"/>
</dbReference>
<dbReference type="GO" id="GO:0016491">
    <property type="term" value="F:oxidoreductase activity"/>
    <property type="evidence" value="ECO:0007669"/>
    <property type="project" value="UniProtKB-KW"/>
</dbReference>
<dbReference type="Proteomes" id="UP000033452">
    <property type="component" value="Unassembled WGS sequence"/>
</dbReference>
<dbReference type="RefSeq" id="WP_046003308.1">
    <property type="nucleotide sequence ID" value="NZ_JXYA01000002.1"/>
</dbReference>
<evidence type="ECO:0000259" key="2">
    <source>
        <dbReference type="Pfam" id="PF01266"/>
    </source>
</evidence>
<protein>
    <submittedName>
        <fullName evidence="3">Amino acid dehydrogenase</fullName>
    </submittedName>
</protein>
<evidence type="ECO:0000313" key="4">
    <source>
        <dbReference type="Proteomes" id="UP000033452"/>
    </source>
</evidence>
<dbReference type="InterPro" id="IPR006076">
    <property type="entry name" value="FAD-dep_OxRdtase"/>
</dbReference>
<dbReference type="EMBL" id="JXYA01000002">
    <property type="protein sequence ID" value="KJZ13153.1"/>
    <property type="molecule type" value="Genomic_DNA"/>
</dbReference>
<dbReference type="Gene3D" id="3.30.9.10">
    <property type="entry name" value="D-Amino Acid Oxidase, subunit A, domain 2"/>
    <property type="match status" value="1"/>
</dbReference>
<dbReference type="SUPFAM" id="SSF54373">
    <property type="entry name" value="FAD-linked reductases, C-terminal domain"/>
    <property type="match status" value="1"/>
</dbReference>
<dbReference type="AlphaFoldDB" id="A0A0F4QZL2"/>
<name>A0A0F4QZL2_9GAMM</name>
<dbReference type="PANTHER" id="PTHR13847">
    <property type="entry name" value="SARCOSINE DEHYDROGENASE-RELATED"/>
    <property type="match status" value="1"/>
</dbReference>
<keyword evidence="1" id="KW-0560">Oxidoreductase</keyword>
<keyword evidence="4" id="KW-1185">Reference proteome</keyword>
<reference evidence="3 4" key="1">
    <citation type="journal article" date="2015" name="BMC Genomics">
        <title>Genome mining reveals unlocked bioactive potential of marine Gram-negative bacteria.</title>
        <authorList>
            <person name="Machado H."/>
            <person name="Sonnenschein E.C."/>
            <person name="Melchiorsen J."/>
            <person name="Gram L."/>
        </authorList>
    </citation>
    <scope>NUCLEOTIDE SEQUENCE [LARGE SCALE GENOMIC DNA]</scope>
    <source>
        <strain evidence="3 4">S2471</strain>
    </source>
</reference>
<dbReference type="PANTHER" id="PTHR13847:SF289">
    <property type="entry name" value="GLYCINE OXIDASE"/>
    <property type="match status" value="1"/>
</dbReference>
<gene>
    <name evidence="3" type="ORF">TW77_02150</name>
</gene>
<organism evidence="3 4">
    <name type="scientific">Pseudoalteromonas rubra</name>
    <dbReference type="NCBI Taxonomy" id="43658"/>
    <lineage>
        <taxon>Bacteria</taxon>
        <taxon>Pseudomonadati</taxon>
        <taxon>Pseudomonadota</taxon>
        <taxon>Gammaproteobacteria</taxon>
        <taxon>Alteromonadales</taxon>
        <taxon>Pseudoalteromonadaceae</taxon>
        <taxon>Pseudoalteromonas</taxon>
    </lineage>
</organism>
<sequence length="421" mass="46611">MTHALQIAVVGAGVVGLCNALQLTRQGYQVTLYDPAGIGEQCSRGNAGHFATEQVFPLADKALLPRIPAMLLDKLSPLRVDHQYFFRALPWLSRFCLNMLPRRFKHHTRALRALNEAALPAFRRLLQDEFEHNIHLRGSLLTFEHDRVDEIRGVQSKYQHQGVAVELLDSAQLRALEPELSSRIQYALYFSEVGHTPDPYQLSQTLYQAFIALGGQFVKAAVTKITPCDDATGQTCLPRVQVTTQTHGSHGFDKLVLATGAWSKTLCKQLGYKLPIEAERGYHNMLPALNNLSRPVASADRQFIMTPMQHGLRLAGTVEFAGLDGPPNYERAEVLLTHAKALLQNSGRLNQGDHWMGPRPSLPDSLPVIGPAPNHSNIYFALGHQHLGLTQAAITSELIAQCIANQTTTLDIGPYNIARFQ</sequence>
<evidence type="ECO:0000256" key="1">
    <source>
        <dbReference type="ARBA" id="ARBA00023002"/>
    </source>
</evidence>
<dbReference type="Gene3D" id="3.50.50.60">
    <property type="entry name" value="FAD/NAD(P)-binding domain"/>
    <property type="match status" value="2"/>
</dbReference>
<evidence type="ECO:0000313" key="3">
    <source>
        <dbReference type="EMBL" id="KJZ13153.1"/>
    </source>
</evidence>
<accession>A0A0F4QZL2</accession>